<dbReference type="Gene3D" id="2.40.10.10">
    <property type="entry name" value="Trypsin-like serine proteases"/>
    <property type="match status" value="1"/>
</dbReference>
<dbReference type="SMART" id="SM00020">
    <property type="entry name" value="Tryp_SPc"/>
    <property type="match status" value="1"/>
</dbReference>
<protein>
    <recommendedName>
        <fullName evidence="7">Peptidase S1 domain-containing protein</fullName>
    </recommendedName>
</protein>
<dbReference type="PROSITE" id="PS00135">
    <property type="entry name" value="TRYPSIN_SER"/>
    <property type="match status" value="1"/>
</dbReference>
<name>A0A3L8E3G7_OOCBI</name>
<comment type="subcellular location">
    <subcellularLocation>
        <location evidence="1">Secreted</location>
    </subcellularLocation>
</comment>
<reference evidence="8 9" key="1">
    <citation type="journal article" date="2018" name="Genome Res.">
        <title>The genomic architecture and molecular evolution of ant odorant receptors.</title>
        <authorList>
            <person name="McKenzie S.K."/>
            <person name="Kronauer D.J.C."/>
        </authorList>
    </citation>
    <scope>NUCLEOTIDE SEQUENCE [LARGE SCALE GENOMIC DNA]</scope>
    <source>
        <strain evidence="8">Clonal line C1</strain>
    </source>
</reference>
<proteinExistence type="predicted"/>
<evidence type="ECO:0000259" key="7">
    <source>
        <dbReference type="PROSITE" id="PS50240"/>
    </source>
</evidence>
<dbReference type="PRINTS" id="PR00722">
    <property type="entry name" value="CHYMOTRYPSIN"/>
</dbReference>
<dbReference type="PROSITE" id="PS50240">
    <property type="entry name" value="TRYPSIN_DOM"/>
    <property type="match status" value="1"/>
</dbReference>
<keyword evidence="6" id="KW-0378">Hydrolase</keyword>
<dbReference type="InterPro" id="IPR009003">
    <property type="entry name" value="Peptidase_S1_PA"/>
</dbReference>
<dbReference type="InterPro" id="IPR001314">
    <property type="entry name" value="Peptidase_S1A"/>
</dbReference>
<evidence type="ECO:0000256" key="4">
    <source>
        <dbReference type="ARBA" id="ARBA00023157"/>
    </source>
</evidence>
<evidence type="ECO:0000256" key="2">
    <source>
        <dbReference type="ARBA" id="ARBA00022525"/>
    </source>
</evidence>
<dbReference type="PANTHER" id="PTHR24252:SF7">
    <property type="entry name" value="HYALIN"/>
    <property type="match status" value="1"/>
</dbReference>
<evidence type="ECO:0000313" key="9">
    <source>
        <dbReference type="Proteomes" id="UP000279307"/>
    </source>
</evidence>
<keyword evidence="5" id="KW-0325">Glycoprotein</keyword>
<dbReference type="InterPro" id="IPR033116">
    <property type="entry name" value="TRYPSIN_SER"/>
</dbReference>
<feature type="domain" description="Peptidase S1" evidence="7">
    <location>
        <begin position="60"/>
        <end position="315"/>
    </location>
</feature>
<dbReference type="InterPro" id="IPR001254">
    <property type="entry name" value="Trypsin_dom"/>
</dbReference>
<dbReference type="FunFam" id="2.40.10.10:FF:000068">
    <property type="entry name" value="transmembrane protease serine 2"/>
    <property type="match status" value="1"/>
</dbReference>
<comment type="caution">
    <text evidence="8">The sequence shown here is derived from an EMBL/GenBank/DDBJ whole genome shotgun (WGS) entry which is preliminary data.</text>
</comment>
<dbReference type="InterPro" id="IPR043504">
    <property type="entry name" value="Peptidase_S1_PA_chymotrypsin"/>
</dbReference>
<dbReference type="CDD" id="cd00190">
    <property type="entry name" value="Tryp_SPc"/>
    <property type="match status" value="1"/>
</dbReference>
<accession>A0A3L8E3G7</accession>
<evidence type="ECO:0000313" key="8">
    <source>
        <dbReference type="EMBL" id="RLU27227.1"/>
    </source>
</evidence>
<dbReference type="InterPro" id="IPR018114">
    <property type="entry name" value="TRYPSIN_HIS"/>
</dbReference>
<keyword evidence="6" id="KW-0645">Protease</keyword>
<keyword evidence="6" id="KW-0720">Serine protease</keyword>
<keyword evidence="2" id="KW-0964">Secreted</keyword>
<dbReference type="AlphaFoldDB" id="A0A3L8E3G7"/>
<evidence type="ECO:0000256" key="1">
    <source>
        <dbReference type="ARBA" id="ARBA00004613"/>
    </source>
</evidence>
<dbReference type="EMBL" id="QOIP01000001">
    <property type="protein sequence ID" value="RLU27227.1"/>
    <property type="molecule type" value="Genomic_DNA"/>
</dbReference>
<dbReference type="OrthoDB" id="93664at2759"/>
<evidence type="ECO:0000256" key="6">
    <source>
        <dbReference type="RuleBase" id="RU363034"/>
    </source>
</evidence>
<dbReference type="GO" id="GO:0005576">
    <property type="term" value="C:extracellular region"/>
    <property type="evidence" value="ECO:0007669"/>
    <property type="project" value="UniProtKB-SubCell"/>
</dbReference>
<keyword evidence="3" id="KW-0732">Signal</keyword>
<keyword evidence="4" id="KW-1015">Disulfide bond</keyword>
<dbReference type="GO" id="GO:0006508">
    <property type="term" value="P:proteolysis"/>
    <property type="evidence" value="ECO:0007669"/>
    <property type="project" value="UniProtKB-KW"/>
</dbReference>
<dbReference type="Proteomes" id="UP000279307">
    <property type="component" value="Chromosome 1"/>
</dbReference>
<evidence type="ECO:0000256" key="5">
    <source>
        <dbReference type="ARBA" id="ARBA00023180"/>
    </source>
</evidence>
<dbReference type="PROSITE" id="PS00134">
    <property type="entry name" value="TRYPSIN_HIS"/>
    <property type="match status" value="1"/>
</dbReference>
<gene>
    <name evidence="8" type="ORF">DMN91_001027</name>
</gene>
<sequence>MQKNQVSESSAQRYRFIQSNEHPFSNMTVQLRLAKLLKGVNSTMFILAVCGRRLFPESRIVGGNRSSFGKWPWQISLRQWRSQTYLHKCGAALLNENWAITAAHCVESVPPSDLLLRIGEHDLANEDEPYGYQERRVQIVASHPQFDARTFEYDLALLRFYEPLLPFQPNVLPICLPDDDETYVGHTAYVTGWGRLYDEGPLPSVLQEVAVPVINNTVCEAMYRNAGYIEHIPHIFICAGWRNGGFDSCEGDSGGPWSSKEHEISGGSSLESSAGVSVVPHLINPVFIRASQNFASGSIRFCNSEHRDGSTRLRL</sequence>
<organism evidence="8 9">
    <name type="scientific">Ooceraea biroi</name>
    <name type="common">Clonal raider ant</name>
    <name type="synonym">Cerapachys biroi</name>
    <dbReference type="NCBI Taxonomy" id="2015173"/>
    <lineage>
        <taxon>Eukaryota</taxon>
        <taxon>Metazoa</taxon>
        <taxon>Ecdysozoa</taxon>
        <taxon>Arthropoda</taxon>
        <taxon>Hexapoda</taxon>
        <taxon>Insecta</taxon>
        <taxon>Pterygota</taxon>
        <taxon>Neoptera</taxon>
        <taxon>Endopterygota</taxon>
        <taxon>Hymenoptera</taxon>
        <taxon>Apocrita</taxon>
        <taxon>Aculeata</taxon>
        <taxon>Formicoidea</taxon>
        <taxon>Formicidae</taxon>
        <taxon>Dorylinae</taxon>
        <taxon>Ooceraea</taxon>
    </lineage>
</organism>
<dbReference type="SUPFAM" id="SSF50494">
    <property type="entry name" value="Trypsin-like serine proteases"/>
    <property type="match status" value="1"/>
</dbReference>
<dbReference type="GO" id="GO:0004252">
    <property type="term" value="F:serine-type endopeptidase activity"/>
    <property type="evidence" value="ECO:0007669"/>
    <property type="project" value="InterPro"/>
</dbReference>
<dbReference type="Pfam" id="PF00089">
    <property type="entry name" value="Trypsin"/>
    <property type="match status" value="1"/>
</dbReference>
<dbReference type="FunFam" id="2.40.10.10:FF:000054">
    <property type="entry name" value="Complement C1r subcomponent"/>
    <property type="match status" value="1"/>
</dbReference>
<dbReference type="PANTHER" id="PTHR24252">
    <property type="entry name" value="ACROSIN-RELATED"/>
    <property type="match status" value="1"/>
</dbReference>
<evidence type="ECO:0000256" key="3">
    <source>
        <dbReference type="ARBA" id="ARBA00022729"/>
    </source>
</evidence>